<reference evidence="2 3" key="1">
    <citation type="journal article" date="2008" name="Nature">
        <title>The genome of the model beetle and pest Tribolium castaneum.</title>
        <authorList>
            <consortium name="Tribolium Genome Sequencing Consortium"/>
            <person name="Richards S."/>
            <person name="Gibbs R.A."/>
            <person name="Weinstock G.M."/>
            <person name="Brown S.J."/>
            <person name="Denell R."/>
            <person name="Beeman R.W."/>
            <person name="Gibbs R."/>
            <person name="Beeman R.W."/>
            <person name="Brown S.J."/>
            <person name="Bucher G."/>
            <person name="Friedrich M."/>
            <person name="Grimmelikhuijzen C.J."/>
            <person name="Klingler M."/>
            <person name="Lorenzen M."/>
            <person name="Richards S."/>
            <person name="Roth S."/>
            <person name="Schroder R."/>
            <person name="Tautz D."/>
            <person name="Zdobnov E.M."/>
            <person name="Muzny D."/>
            <person name="Gibbs R.A."/>
            <person name="Weinstock G.M."/>
            <person name="Attaway T."/>
            <person name="Bell S."/>
            <person name="Buhay C.J."/>
            <person name="Chandrabose M.N."/>
            <person name="Chavez D."/>
            <person name="Clerk-Blankenburg K.P."/>
            <person name="Cree A."/>
            <person name="Dao M."/>
            <person name="Davis C."/>
            <person name="Chacko J."/>
            <person name="Dinh H."/>
            <person name="Dugan-Rocha S."/>
            <person name="Fowler G."/>
            <person name="Garner T.T."/>
            <person name="Garnes J."/>
            <person name="Gnirke A."/>
            <person name="Hawes A."/>
            <person name="Hernandez J."/>
            <person name="Hines S."/>
            <person name="Holder M."/>
            <person name="Hume J."/>
            <person name="Jhangiani S.N."/>
            <person name="Joshi V."/>
            <person name="Khan Z.M."/>
            <person name="Jackson L."/>
            <person name="Kovar C."/>
            <person name="Kowis A."/>
            <person name="Lee S."/>
            <person name="Lewis L.R."/>
            <person name="Margolis J."/>
            <person name="Morgan M."/>
            <person name="Nazareth L.V."/>
            <person name="Nguyen N."/>
            <person name="Okwuonu G."/>
            <person name="Parker D."/>
            <person name="Richards S."/>
            <person name="Ruiz S.J."/>
            <person name="Santibanez J."/>
            <person name="Savard J."/>
            <person name="Scherer S.E."/>
            <person name="Schneider B."/>
            <person name="Sodergren E."/>
            <person name="Tautz D."/>
            <person name="Vattahil S."/>
            <person name="Villasana D."/>
            <person name="White C.S."/>
            <person name="Wright R."/>
            <person name="Park Y."/>
            <person name="Beeman R.W."/>
            <person name="Lord J."/>
            <person name="Oppert B."/>
            <person name="Lorenzen M."/>
            <person name="Brown S."/>
            <person name="Wang L."/>
            <person name="Savard J."/>
            <person name="Tautz D."/>
            <person name="Richards S."/>
            <person name="Weinstock G."/>
            <person name="Gibbs R.A."/>
            <person name="Liu Y."/>
            <person name="Worley K."/>
            <person name="Weinstock G."/>
            <person name="Elsik C.G."/>
            <person name="Reese J.T."/>
            <person name="Elhaik E."/>
            <person name="Landan G."/>
            <person name="Graur D."/>
            <person name="Arensburger P."/>
            <person name="Atkinson P."/>
            <person name="Beeman R.W."/>
            <person name="Beidler J."/>
            <person name="Brown S.J."/>
            <person name="Demuth J.P."/>
            <person name="Drury D.W."/>
            <person name="Du Y.Z."/>
            <person name="Fujiwara H."/>
            <person name="Lorenzen M."/>
            <person name="Maselli V."/>
            <person name="Osanai M."/>
            <person name="Park Y."/>
            <person name="Robertson H.M."/>
            <person name="Tu Z."/>
            <person name="Wang J.J."/>
            <person name="Wang S."/>
            <person name="Richards S."/>
            <person name="Song H."/>
            <person name="Zhang L."/>
            <person name="Sodergren E."/>
            <person name="Werner D."/>
            <person name="Stanke M."/>
            <person name="Morgenstern B."/>
            <person name="Solovyev V."/>
            <person name="Kosarev P."/>
            <person name="Brown G."/>
            <person name="Chen H.C."/>
            <person name="Ermolaeva O."/>
            <person name="Hlavina W."/>
            <person name="Kapustin Y."/>
            <person name="Kiryutin B."/>
            <person name="Kitts P."/>
            <person name="Maglott D."/>
            <person name="Pruitt K."/>
            <person name="Sapojnikov V."/>
            <person name="Souvorov A."/>
            <person name="Mackey A.J."/>
            <person name="Waterhouse R.M."/>
            <person name="Wyder S."/>
            <person name="Zdobnov E.M."/>
            <person name="Zdobnov E.M."/>
            <person name="Wyder S."/>
            <person name="Kriventseva E.V."/>
            <person name="Kadowaki T."/>
            <person name="Bork P."/>
            <person name="Aranda M."/>
            <person name="Bao R."/>
            <person name="Beermann A."/>
            <person name="Berns N."/>
            <person name="Bolognesi R."/>
            <person name="Bonneton F."/>
            <person name="Bopp D."/>
            <person name="Brown S.J."/>
            <person name="Bucher G."/>
            <person name="Butts T."/>
            <person name="Chaumot A."/>
            <person name="Denell R.E."/>
            <person name="Ferrier D.E."/>
            <person name="Friedrich M."/>
            <person name="Gordon C.M."/>
            <person name="Jindra M."/>
            <person name="Klingler M."/>
            <person name="Lan Q."/>
            <person name="Lattorff H.M."/>
            <person name="Laudet V."/>
            <person name="von Levetsow C."/>
            <person name="Liu Z."/>
            <person name="Lutz R."/>
            <person name="Lynch J.A."/>
            <person name="da Fonseca R.N."/>
            <person name="Posnien N."/>
            <person name="Reuter R."/>
            <person name="Roth S."/>
            <person name="Savard J."/>
            <person name="Schinko J.B."/>
            <person name="Schmitt C."/>
            <person name="Schoppmeier M."/>
            <person name="Schroder R."/>
            <person name="Shippy T.D."/>
            <person name="Simonnet F."/>
            <person name="Marques-Souza H."/>
            <person name="Tautz D."/>
            <person name="Tomoyasu Y."/>
            <person name="Trauner J."/>
            <person name="Van der Zee M."/>
            <person name="Vervoort M."/>
            <person name="Wittkopp N."/>
            <person name="Wimmer E.A."/>
            <person name="Yang X."/>
            <person name="Jones A.K."/>
            <person name="Sattelle D.B."/>
            <person name="Ebert P.R."/>
            <person name="Nelson D."/>
            <person name="Scott J.G."/>
            <person name="Beeman R.W."/>
            <person name="Muthukrishnan S."/>
            <person name="Kramer K.J."/>
            <person name="Arakane Y."/>
            <person name="Beeman R.W."/>
            <person name="Zhu Q."/>
            <person name="Hogenkamp D."/>
            <person name="Dixit R."/>
            <person name="Oppert B."/>
            <person name="Jiang H."/>
            <person name="Zou Z."/>
            <person name="Marshall J."/>
            <person name="Elpidina E."/>
            <person name="Vinokurov K."/>
            <person name="Oppert C."/>
            <person name="Zou Z."/>
            <person name="Evans J."/>
            <person name="Lu Z."/>
            <person name="Zhao P."/>
            <person name="Sumathipala N."/>
            <person name="Altincicek B."/>
            <person name="Vilcinskas A."/>
            <person name="Williams M."/>
            <person name="Hultmark D."/>
            <person name="Hetru C."/>
            <person name="Jiang H."/>
            <person name="Grimmelikhuijzen C.J."/>
            <person name="Hauser F."/>
            <person name="Cazzamali G."/>
            <person name="Williamson M."/>
            <person name="Park Y."/>
            <person name="Li B."/>
            <person name="Tanaka Y."/>
            <person name="Predel R."/>
            <person name="Neupert S."/>
            <person name="Schachtner J."/>
            <person name="Verleyen P."/>
            <person name="Raible F."/>
            <person name="Bork P."/>
            <person name="Friedrich M."/>
            <person name="Walden K.K."/>
            <person name="Robertson H.M."/>
            <person name="Angeli S."/>
            <person name="Foret S."/>
            <person name="Bucher G."/>
            <person name="Schuetz S."/>
            <person name="Maleszka R."/>
            <person name="Wimmer E.A."/>
            <person name="Beeman R.W."/>
            <person name="Lorenzen M."/>
            <person name="Tomoyasu Y."/>
            <person name="Miller S.C."/>
            <person name="Grossmann D."/>
            <person name="Bucher G."/>
        </authorList>
    </citation>
    <scope>NUCLEOTIDE SEQUENCE [LARGE SCALE GENOMIC DNA]</scope>
    <source>
        <strain evidence="2 3">Georgia GA2</strain>
    </source>
</reference>
<evidence type="ECO:0000313" key="2">
    <source>
        <dbReference type="EMBL" id="EFA00344.1"/>
    </source>
</evidence>
<protein>
    <submittedName>
        <fullName evidence="2">Uncharacterized protein</fullName>
    </submittedName>
</protein>
<evidence type="ECO:0000256" key="1">
    <source>
        <dbReference type="SAM" id="MobiDB-lite"/>
    </source>
</evidence>
<evidence type="ECO:0000313" key="3">
    <source>
        <dbReference type="Proteomes" id="UP000007266"/>
    </source>
</evidence>
<dbReference type="Proteomes" id="UP000007266">
    <property type="component" value="Linkage group 3"/>
</dbReference>
<accession>D6WEI5</accession>
<organism evidence="2 3">
    <name type="scientific">Tribolium castaneum</name>
    <name type="common">Red flour beetle</name>
    <dbReference type="NCBI Taxonomy" id="7070"/>
    <lineage>
        <taxon>Eukaryota</taxon>
        <taxon>Metazoa</taxon>
        <taxon>Ecdysozoa</taxon>
        <taxon>Arthropoda</taxon>
        <taxon>Hexapoda</taxon>
        <taxon>Insecta</taxon>
        <taxon>Pterygota</taxon>
        <taxon>Neoptera</taxon>
        <taxon>Endopterygota</taxon>
        <taxon>Coleoptera</taxon>
        <taxon>Polyphaga</taxon>
        <taxon>Cucujiformia</taxon>
        <taxon>Tenebrionidae</taxon>
        <taxon>Tenebrionidae incertae sedis</taxon>
        <taxon>Tribolium</taxon>
    </lineage>
</organism>
<name>D6WEI5_TRICA</name>
<reference evidence="2 3" key="2">
    <citation type="journal article" date="2010" name="Nucleic Acids Res.">
        <title>BeetleBase in 2010: revisions to provide comprehensive genomic information for Tribolium castaneum.</title>
        <authorList>
            <person name="Kim H.S."/>
            <person name="Murphy T."/>
            <person name="Xia J."/>
            <person name="Caragea D."/>
            <person name="Park Y."/>
            <person name="Beeman R.W."/>
            <person name="Lorenzen M.D."/>
            <person name="Butcher S."/>
            <person name="Manak J.R."/>
            <person name="Brown S.J."/>
        </authorList>
    </citation>
    <scope>GENOME REANNOTATION</scope>
    <source>
        <strain evidence="2 3">Georgia GA2</strain>
    </source>
</reference>
<feature type="region of interest" description="Disordered" evidence="1">
    <location>
        <begin position="136"/>
        <end position="170"/>
    </location>
</feature>
<proteinExistence type="predicted"/>
<sequence length="170" mass="17867">MSSGSGFRRCGCPSPGATVTVDEYLVRRKVTYNSSPEDYPPVRKSRSDLSLALQNVPQSSLISLKSPSSAPLMSSTRIGDSSINVSMKTPYNTPYNTPKSSSFLSVPSGGGCCGGGGRSRSTSSLMDSCYNTSYGMSSTSLSPGGSRRSDSFLRPSGECGCYGASQSYLR</sequence>
<dbReference type="HOGENOM" id="CLU_1572683_0_0_1"/>
<dbReference type="EMBL" id="KQ971318">
    <property type="protein sequence ID" value="EFA00344.1"/>
    <property type="molecule type" value="Genomic_DNA"/>
</dbReference>
<dbReference type="InParanoid" id="D6WEI5"/>
<dbReference type="AlphaFoldDB" id="D6WEI5"/>
<gene>
    <name evidence="2" type="primary">AUGUSTUS-3.0.2_03183</name>
    <name evidence="2" type="ORF">TcasGA2_TC003183</name>
</gene>
<keyword evidence="3" id="KW-1185">Reference proteome</keyword>